<dbReference type="InterPro" id="IPR002525">
    <property type="entry name" value="Transp_IS110-like_N"/>
</dbReference>
<dbReference type="Pfam" id="PF02371">
    <property type="entry name" value="Transposase_20"/>
    <property type="match status" value="1"/>
</dbReference>
<evidence type="ECO:0000259" key="2">
    <source>
        <dbReference type="Pfam" id="PF02371"/>
    </source>
</evidence>
<dbReference type="InterPro" id="IPR047650">
    <property type="entry name" value="Transpos_IS110"/>
</dbReference>
<dbReference type="AlphaFoldDB" id="A0A1N7P129"/>
<keyword evidence="4" id="KW-1185">Reference proteome</keyword>
<gene>
    <name evidence="3" type="ORF">SAMN05421789_1223</name>
</gene>
<dbReference type="GO" id="GO:0006313">
    <property type="term" value="P:DNA transposition"/>
    <property type="evidence" value="ECO:0007669"/>
    <property type="project" value="InterPro"/>
</dbReference>
<evidence type="ECO:0000259" key="1">
    <source>
        <dbReference type="Pfam" id="PF01548"/>
    </source>
</evidence>
<dbReference type="RefSeq" id="WP_076388654.1">
    <property type="nucleotide sequence ID" value="NZ_FTOI01000022.1"/>
</dbReference>
<dbReference type="PANTHER" id="PTHR33055:SF3">
    <property type="entry name" value="PUTATIVE TRANSPOSASE FOR IS117-RELATED"/>
    <property type="match status" value="1"/>
</dbReference>
<dbReference type="Proteomes" id="UP000185839">
    <property type="component" value="Unassembled WGS sequence"/>
</dbReference>
<proteinExistence type="predicted"/>
<organism evidence="3 4">
    <name type="scientific">Kaistella chaponensis</name>
    <dbReference type="NCBI Taxonomy" id="713588"/>
    <lineage>
        <taxon>Bacteria</taxon>
        <taxon>Pseudomonadati</taxon>
        <taxon>Bacteroidota</taxon>
        <taxon>Flavobacteriia</taxon>
        <taxon>Flavobacteriales</taxon>
        <taxon>Weeksellaceae</taxon>
        <taxon>Chryseobacterium group</taxon>
        <taxon>Kaistella</taxon>
    </lineage>
</organism>
<feature type="domain" description="Transposase IS116/IS110/IS902 C-terminal" evidence="2">
    <location>
        <begin position="205"/>
        <end position="291"/>
    </location>
</feature>
<name>A0A1N7P129_9FLAO</name>
<sequence length="333" mass="38203">MKNYRTYLGIDVAKLTLDYCLVTDDQQLEREQILNTQKSINSFLKNLKKAGHELDQILFVFENTGIYSSLLSLVLSENELDYSQVPALEIKRSLGITRGKSDKVDAKEIAYYAKRNTDKITLSVLPELNLQQLKIIFSEREKTIAAIKVFERTMENEMFLSKEVFGTVKAINRQTVKYLKKQLAMLDDKIKKLIREDEVLYKQQQLLKSIPGIGEITSVYLLMVTKGFTAFTNGRKFACYSGVAPFEHSSGTSIKGKTRVSHLADKKMKSLLHMVSLTAIKYDPELKEYYARKKAEGKHTMLVLNNIKCKIVYRIFAVIQRESNFINLHKFAA</sequence>
<accession>A0A1N7P129</accession>
<evidence type="ECO:0000313" key="3">
    <source>
        <dbReference type="EMBL" id="SIT04267.1"/>
    </source>
</evidence>
<dbReference type="EMBL" id="FTOI01000022">
    <property type="protein sequence ID" value="SIT04267.1"/>
    <property type="molecule type" value="Genomic_DNA"/>
</dbReference>
<dbReference type="PANTHER" id="PTHR33055">
    <property type="entry name" value="TRANSPOSASE FOR INSERTION SEQUENCE ELEMENT IS1111A"/>
    <property type="match status" value="1"/>
</dbReference>
<dbReference type="GO" id="GO:0004803">
    <property type="term" value="F:transposase activity"/>
    <property type="evidence" value="ECO:0007669"/>
    <property type="project" value="InterPro"/>
</dbReference>
<feature type="domain" description="Transposase IS110-like N-terminal" evidence="1">
    <location>
        <begin position="8"/>
        <end position="147"/>
    </location>
</feature>
<reference evidence="4" key="1">
    <citation type="submission" date="2017-01" db="EMBL/GenBank/DDBJ databases">
        <authorList>
            <person name="Varghese N."/>
            <person name="Submissions S."/>
        </authorList>
    </citation>
    <scope>NUCLEOTIDE SEQUENCE [LARGE SCALE GENOMIC DNA]</scope>
    <source>
        <strain evidence="4">DSM 23145</strain>
    </source>
</reference>
<dbReference type="OrthoDB" id="964423at2"/>
<dbReference type="NCBIfam" id="NF033542">
    <property type="entry name" value="transpos_IS110"/>
    <property type="match status" value="1"/>
</dbReference>
<dbReference type="InterPro" id="IPR003346">
    <property type="entry name" value="Transposase_20"/>
</dbReference>
<dbReference type="GO" id="GO:0003677">
    <property type="term" value="F:DNA binding"/>
    <property type="evidence" value="ECO:0007669"/>
    <property type="project" value="InterPro"/>
</dbReference>
<protein>
    <submittedName>
        <fullName evidence="3">Transposase</fullName>
    </submittedName>
</protein>
<dbReference type="Pfam" id="PF01548">
    <property type="entry name" value="DEDD_Tnp_IS110"/>
    <property type="match status" value="1"/>
</dbReference>
<evidence type="ECO:0000313" key="4">
    <source>
        <dbReference type="Proteomes" id="UP000185839"/>
    </source>
</evidence>